<dbReference type="InterPro" id="IPR011604">
    <property type="entry name" value="PDDEXK-like_dom_sf"/>
</dbReference>
<keyword evidence="1" id="KW-0479">Metal-binding</keyword>
<dbReference type="GeneID" id="119719715"/>
<proteinExistence type="predicted"/>
<name>A0A913Z2B5_PATMI</name>
<dbReference type="EnsemblMetazoa" id="XM_038189213.1">
    <property type="protein sequence ID" value="XP_038045141.1"/>
    <property type="gene ID" value="LOC119719715"/>
</dbReference>
<keyword evidence="1" id="KW-0863">Zinc-finger</keyword>
<dbReference type="InterPro" id="IPR019080">
    <property type="entry name" value="YqaJ_viral_recombinase"/>
</dbReference>
<reference evidence="4" key="1">
    <citation type="submission" date="2022-11" db="UniProtKB">
        <authorList>
            <consortium name="EnsemblMetazoa"/>
        </authorList>
    </citation>
    <scope>IDENTIFICATION</scope>
</reference>
<dbReference type="InterPro" id="IPR011335">
    <property type="entry name" value="Restrct_endonuc-II-like"/>
</dbReference>
<dbReference type="GO" id="GO:0008270">
    <property type="term" value="F:zinc ion binding"/>
    <property type="evidence" value="ECO:0007669"/>
    <property type="project" value="UniProtKB-KW"/>
</dbReference>
<protein>
    <recommendedName>
        <fullName evidence="3">SWIM-type domain-containing protein</fullName>
    </recommendedName>
</protein>
<dbReference type="GO" id="GO:0006281">
    <property type="term" value="P:DNA repair"/>
    <property type="evidence" value="ECO:0007669"/>
    <property type="project" value="UniProtKB-ARBA"/>
</dbReference>
<dbReference type="PANTHER" id="PTHR47526:SF3">
    <property type="entry name" value="PHD-TYPE DOMAIN-CONTAINING PROTEIN"/>
    <property type="match status" value="1"/>
</dbReference>
<dbReference type="InterPro" id="IPR007527">
    <property type="entry name" value="Znf_SWIM"/>
</dbReference>
<dbReference type="Gene3D" id="3.90.320.10">
    <property type="match status" value="1"/>
</dbReference>
<evidence type="ECO:0000259" key="3">
    <source>
        <dbReference type="PROSITE" id="PS50966"/>
    </source>
</evidence>
<evidence type="ECO:0000256" key="2">
    <source>
        <dbReference type="SAM" id="MobiDB-lite"/>
    </source>
</evidence>
<feature type="region of interest" description="Disordered" evidence="2">
    <location>
        <begin position="129"/>
        <end position="149"/>
    </location>
</feature>
<dbReference type="SUPFAM" id="SSF52980">
    <property type="entry name" value="Restriction endonuclease-like"/>
    <property type="match status" value="1"/>
</dbReference>
<feature type="domain" description="SWIM-type" evidence="3">
    <location>
        <begin position="52"/>
        <end position="89"/>
    </location>
</feature>
<organism evidence="4 5">
    <name type="scientific">Patiria miniata</name>
    <name type="common">Bat star</name>
    <name type="synonym">Asterina miniata</name>
    <dbReference type="NCBI Taxonomy" id="46514"/>
    <lineage>
        <taxon>Eukaryota</taxon>
        <taxon>Metazoa</taxon>
        <taxon>Echinodermata</taxon>
        <taxon>Eleutherozoa</taxon>
        <taxon>Asterozoa</taxon>
        <taxon>Asteroidea</taxon>
        <taxon>Valvatacea</taxon>
        <taxon>Valvatida</taxon>
        <taxon>Asterinidae</taxon>
        <taxon>Patiria</taxon>
    </lineage>
</organism>
<dbReference type="Proteomes" id="UP000887568">
    <property type="component" value="Unplaced"/>
</dbReference>
<dbReference type="AlphaFoldDB" id="A0A913Z2B5"/>
<dbReference type="OrthoDB" id="10005682at2759"/>
<dbReference type="Pfam" id="PF09588">
    <property type="entry name" value="YqaJ"/>
    <property type="match status" value="1"/>
</dbReference>
<dbReference type="PROSITE" id="PS50966">
    <property type="entry name" value="ZF_SWIM"/>
    <property type="match status" value="1"/>
</dbReference>
<sequence>MKSFKSLDSYSYFVNGFVQAILYSSVSADSPVCVLRSRVTHSQSLTKPPVSTWIMINKSTGSVVAAHCMCMAGLGEACSHIAAVMFKLEAANRLGYTSQACTEKACSWNKDCMNGRDLDPCTLKDLSFTKPKHQSSQGRQENRSVRPLNRTSTATLGDLDLDAFKRCLELEGHQNVTLWDVGLYIDPDSPFLGASPDAMVSCTCCGVQCVEVKCPHNNKKCTQPRSTKFCWSQSH</sequence>
<keyword evidence="5" id="KW-1185">Reference proteome</keyword>
<evidence type="ECO:0000313" key="4">
    <source>
        <dbReference type="EnsemblMetazoa" id="XP_038045141.1"/>
    </source>
</evidence>
<evidence type="ECO:0000313" key="5">
    <source>
        <dbReference type="Proteomes" id="UP000887568"/>
    </source>
</evidence>
<dbReference type="PANTHER" id="PTHR47526">
    <property type="entry name" value="ATP-DEPENDENT DNA HELICASE"/>
    <property type="match status" value="1"/>
</dbReference>
<dbReference type="OMA" id="INGRVKH"/>
<dbReference type="RefSeq" id="XP_038045141.1">
    <property type="nucleotide sequence ID" value="XM_038189213.1"/>
</dbReference>
<evidence type="ECO:0000256" key="1">
    <source>
        <dbReference type="PROSITE-ProRule" id="PRU00325"/>
    </source>
</evidence>
<accession>A0A913Z2B5</accession>
<keyword evidence="1" id="KW-0862">Zinc</keyword>